<evidence type="ECO:0008006" key="3">
    <source>
        <dbReference type="Google" id="ProtNLM"/>
    </source>
</evidence>
<dbReference type="RefSeq" id="WP_049165893.1">
    <property type="nucleotide sequence ID" value="NZ_CP010586.1"/>
</dbReference>
<reference evidence="1 2" key="1">
    <citation type="submission" date="2015-01" db="EMBL/GenBank/DDBJ databases">
        <title>Genome sequence of bacillus megaterium Q3.</title>
        <authorList>
            <person name="Wang Y."/>
            <person name="Luo K."/>
            <person name="Bai L."/>
            <person name="Luo F."/>
        </authorList>
    </citation>
    <scope>NUCLEOTIDE SEQUENCE [LARGE SCALE GENOMIC DNA]</scope>
    <source>
        <strain evidence="1 2">Q3</strain>
    </source>
</reference>
<dbReference type="AlphaFoldDB" id="A0A806TK25"/>
<name>A0A806TK25_PRIMG</name>
<sequence length="181" mass="20741">MKKLSADTKISGTNYSIVDFWSWGFSDLLMNSLRGIFAEFLVGSALGILQTPRIEWDAYDLVYNNKKIEVKSSAYIQSWHSGRYSTISFDIGAKKLYTYDTNTYSENAVRSADIYVFCLLKEKDESVIDVLNTEQWSFYIVPTEILDNFYSHQKRISLKSLEKISKGVSCSNISKNINELC</sequence>
<evidence type="ECO:0000313" key="1">
    <source>
        <dbReference type="EMBL" id="AKP78622.1"/>
    </source>
</evidence>
<organism evidence="1 2">
    <name type="scientific">Priestia megaterium Q3</name>
    <dbReference type="NCBI Taxonomy" id="1452722"/>
    <lineage>
        <taxon>Bacteria</taxon>
        <taxon>Bacillati</taxon>
        <taxon>Bacillota</taxon>
        <taxon>Bacilli</taxon>
        <taxon>Bacillales</taxon>
        <taxon>Bacillaceae</taxon>
        <taxon>Priestia</taxon>
    </lineage>
</organism>
<dbReference type="Proteomes" id="UP000036410">
    <property type="component" value="Chromosome"/>
</dbReference>
<proteinExistence type="predicted"/>
<dbReference type="EMBL" id="CP010586">
    <property type="protein sequence ID" value="AKP78622.1"/>
    <property type="molecule type" value="Genomic_DNA"/>
</dbReference>
<accession>A0A806TK25</accession>
<evidence type="ECO:0000313" key="2">
    <source>
        <dbReference type="Proteomes" id="UP000036410"/>
    </source>
</evidence>
<protein>
    <recommendedName>
        <fullName evidence="3">PD(D/E)XK endonuclease domain-containing protein</fullName>
    </recommendedName>
</protein>
<gene>
    <name evidence="1" type="ORF">AS52_03661</name>
</gene>